<keyword evidence="3" id="KW-1003">Cell membrane</keyword>
<dbReference type="GO" id="GO:0005525">
    <property type="term" value="F:GTP binding"/>
    <property type="evidence" value="ECO:0007669"/>
    <property type="project" value="UniProtKB-KW"/>
</dbReference>
<dbReference type="Proteomes" id="UP000663844">
    <property type="component" value="Unassembled WGS sequence"/>
</dbReference>
<evidence type="ECO:0000256" key="5">
    <source>
        <dbReference type="ARBA" id="ARBA00022741"/>
    </source>
</evidence>
<comment type="caution">
    <text evidence="11">The sequence shown here is derived from an EMBL/GenBank/DDBJ whole genome shotgun (WGS) entry which is preliminary data.</text>
</comment>
<evidence type="ECO:0000313" key="18">
    <source>
        <dbReference type="EMBL" id="CAF3831068.1"/>
    </source>
</evidence>
<dbReference type="Proteomes" id="UP000663868">
    <property type="component" value="Unassembled WGS sequence"/>
</dbReference>
<keyword evidence="19" id="KW-1185">Reference proteome</keyword>
<dbReference type="EMBL" id="CAJOAZ010001572">
    <property type="protein sequence ID" value="CAF3831068.1"/>
    <property type="molecule type" value="Genomic_DNA"/>
</dbReference>
<dbReference type="Proteomes" id="UP000663832">
    <property type="component" value="Unassembled WGS sequence"/>
</dbReference>
<dbReference type="EMBL" id="CAJNOI010000018">
    <property type="protein sequence ID" value="CAF0825066.1"/>
    <property type="molecule type" value="Genomic_DNA"/>
</dbReference>
<dbReference type="EMBL" id="CAJNOG010000137">
    <property type="protein sequence ID" value="CAF0995440.1"/>
    <property type="molecule type" value="Genomic_DNA"/>
</dbReference>
<keyword evidence="9" id="KW-0636">Prenylation</keyword>
<dbReference type="InterPro" id="IPR027417">
    <property type="entry name" value="P-loop_NTPase"/>
</dbReference>
<dbReference type="Proteomes" id="UP000663860">
    <property type="component" value="Unassembled WGS sequence"/>
</dbReference>
<comment type="subcellular location">
    <subcellularLocation>
        <location evidence="1">Cell membrane</location>
        <topology evidence="1">Lipid-anchor</topology>
    </subcellularLocation>
</comment>
<dbReference type="Pfam" id="PF00071">
    <property type="entry name" value="Ras"/>
    <property type="match status" value="1"/>
</dbReference>
<dbReference type="Proteomes" id="UP000663891">
    <property type="component" value="Unassembled WGS sequence"/>
</dbReference>
<keyword evidence="4" id="KW-0488">Methylation</keyword>
<reference evidence="11" key="1">
    <citation type="submission" date="2021-02" db="EMBL/GenBank/DDBJ databases">
        <authorList>
            <person name="Nowell W R."/>
        </authorList>
    </citation>
    <scope>NUCLEOTIDE SEQUENCE</scope>
</reference>
<name>A0A814CLB3_9BILA</name>
<evidence type="ECO:0000313" key="14">
    <source>
        <dbReference type="EMBL" id="CAF1008886.1"/>
    </source>
</evidence>
<dbReference type="OrthoDB" id="8830751at2759"/>
<keyword evidence="6" id="KW-0342">GTP-binding</keyword>
<gene>
    <name evidence="10" type="ORF">BJG266_LOCUS6479</name>
    <name evidence="11" type="ORF">IZO911_LOCUS14601</name>
    <name evidence="13" type="ORF">JYZ213_LOCUS15695</name>
    <name evidence="17" type="ORF">KXQ929_LOCUS7876</name>
    <name evidence="16" type="ORF">OKA104_LOCUS976</name>
    <name evidence="18" type="ORF">OXD698_LOCUS20060</name>
    <name evidence="14" type="ORF">QVE165_LOCUS15353</name>
    <name evidence="15" type="ORF">QVE165_LOCUS15846</name>
    <name evidence="12" type="ORF">VCS650_LOCUS12547</name>
</gene>
<evidence type="ECO:0008006" key="21">
    <source>
        <dbReference type="Google" id="ProtNLM"/>
    </source>
</evidence>
<evidence type="ECO:0000256" key="7">
    <source>
        <dbReference type="ARBA" id="ARBA00023136"/>
    </source>
</evidence>
<accession>A0A814CLB3</accession>
<evidence type="ECO:0000256" key="9">
    <source>
        <dbReference type="ARBA" id="ARBA00023289"/>
    </source>
</evidence>
<dbReference type="InterPro" id="IPR003578">
    <property type="entry name" value="Small_GTPase_Rho"/>
</dbReference>
<dbReference type="GO" id="GO:0051130">
    <property type="term" value="P:positive regulation of cellular component organization"/>
    <property type="evidence" value="ECO:0007669"/>
    <property type="project" value="UniProtKB-ARBA"/>
</dbReference>
<dbReference type="EMBL" id="CAJNOE010000122">
    <property type="protein sequence ID" value="CAF0943970.1"/>
    <property type="molecule type" value="Genomic_DNA"/>
</dbReference>
<evidence type="ECO:0000256" key="1">
    <source>
        <dbReference type="ARBA" id="ARBA00004193"/>
    </source>
</evidence>
<dbReference type="NCBIfam" id="TIGR00231">
    <property type="entry name" value="small_GTP"/>
    <property type="match status" value="1"/>
</dbReference>
<dbReference type="Proteomes" id="UP000663845">
    <property type="component" value="Unassembled WGS sequence"/>
</dbReference>
<proteinExistence type="inferred from homology"/>
<dbReference type="FunFam" id="3.40.50.300:FF:000167">
    <property type="entry name" value="Cell division control protein 42 homolog"/>
    <property type="match status" value="1"/>
</dbReference>
<organism evidence="11 20">
    <name type="scientific">Adineta steineri</name>
    <dbReference type="NCBI Taxonomy" id="433720"/>
    <lineage>
        <taxon>Eukaryota</taxon>
        <taxon>Metazoa</taxon>
        <taxon>Spiralia</taxon>
        <taxon>Gnathifera</taxon>
        <taxon>Rotifera</taxon>
        <taxon>Eurotatoria</taxon>
        <taxon>Bdelloidea</taxon>
        <taxon>Adinetida</taxon>
        <taxon>Adinetidae</taxon>
        <taxon>Adineta</taxon>
    </lineage>
</organism>
<dbReference type="InterPro" id="IPR001806">
    <property type="entry name" value="Small_GTPase"/>
</dbReference>
<dbReference type="EMBL" id="CAJNOM010000083">
    <property type="protein sequence ID" value="CAF1008886.1"/>
    <property type="molecule type" value="Genomic_DNA"/>
</dbReference>
<evidence type="ECO:0000313" key="13">
    <source>
        <dbReference type="EMBL" id="CAF0995440.1"/>
    </source>
</evidence>
<dbReference type="EMBL" id="CAJOAY010000022">
    <property type="protein sequence ID" value="CAF3491862.1"/>
    <property type="molecule type" value="Genomic_DNA"/>
</dbReference>
<keyword evidence="7" id="KW-0472">Membrane</keyword>
<dbReference type="Proteomes" id="UP000663881">
    <property type="component" value="Unassembled WGS sequence"/>
</dbReference>
<dbReference type="SMART" id="SM00174">
    <property type="entry name" value="RHO"/>
    <property type="match status" value="1"/>
</dbReference>
<dbReference type="InterPro" id="IPR005225">
    <property type="entry name" value="Small_GTP-bd"/>
</dbReference>
<dbReference type="PROSITE" id="PS51420">
    <property type="entry name" value="RHO"/>
    <property type="match status" value="1"/>
</dbReference>
<keyword evidence="5" id="KW-0547">Nucleotide-binding</keyword>
<evidence type="ECO:0000256" key="2">
    <source>
        <dbReference type="ARBA" id="ARBA00008112"/>
    </source>
</evidence>
<evidence type="ECO:0000313" key="19">
    <source>
        <dbReference type="Proteomes" id="UP000663832"/>
    </source>
</evidence>
<evidence type="ECO:0000313" key="20">
    <source>
        <dbReference type="Proteomes" id="UP000663860"/>
    </source>
</evidence>
<dbReference type="Gene3D" id="3.40.50.300">
    <property type="entry name" value="P-loop containing nucleotide triphosphate hydrolases"/>
    <property type="match status" value="1"/>
</dbReference>
<dbReference type="GO" id="GO:0005886">
    <property type="term" value="C:plasma membrane"/>
    <property type="evidence" value="ECO:0007669"/>
    <property type="project" value="UniProtKB-SubCell"/>
</dbReference>
<evidence type="ECO:0000313" key="10">
    <source>
        <dbReference type="EMBL" id="CAF0825066.1"/>
    </source>
</evidence>
<comment type="similarity">
    <text evidence="2">Belongs to the small GTPase superfamily. Rho family. CDC42 subfamily.</text>
</comment>
<dbReference type="EMBL" id="CAJNOM010000087">
    <property type="protein sequence ID" value="CAF1018173.1"/>
    <property type="molecule type" value="Genomic_DNA"/>
</dbReference>
<evidence type="ECO:0000256" key="4">
    <source>
        <dbReference type="ARBA" id="ARBA00022481"/>
    </source>
</evidence>
<dbReference type="PANTHER" id="PTHR24072">
    <property type="entry name" value="RHO FAMILY GTPASE"/>
    <property type="match status" value="1"/>
</dbReference>
<protein>
    <recommendedName>
        <fullName evidence="21">Cell division control protein 42 homolog</fullName>
    </recommendedName>
</protein>
<evidence type="ECO:0000313" key="12">
    <source>
        <dbReference type="EMBL" id="CAF0959979.1"/>
    </source>
</evidence>
<dbReference type="EMBL" id="CAJNON010000097">
    <property type="protein sequence ID" value="CAF0959979.1"/>
    <property type="molecule type" value="Genomic_DNA"/>
</dbReference>
<dbReference type="EMBL" id="CAJOBB010000331">
    <property type="protein sequence ID" value="CAF3653280.1"/>
    <property type="molecule type" value="Genomic_DNA"/>
</dbReference>
<evidence type="ECO:0000313" key="11">
    <source>
        <dbReference type="EMBL" id="CAF0943970.1"/>
    </source>
</evidence>
<dbReference type="GO" id="GO:0005737">
    <property type="term" value="C:cytoplasm"/>
    <property type="evidence" value="ECO:0007669"/>
    <property type="project" value="UniProtKB-ARBA"/>
</dbReference>
<dbReference type="SMART" id="SM00175">
    <property type="entry name" value="RAB"/>
    <property type="match status" value="1"/>
</dbReference>
<dbReference type="PROSITE" id="PS51421">
    <property type="entry name" value="RAS"/>
    <property type="match status" value="1"/>
</dbReference>
<evidence type="ECO:0000256" key="3">
    <source>
        <dbReference type="ARBA" id="ARBA00022475"/>
    </source>
</evidence>
<evidence type="ECO:0000313" key="17">
    <source>
        <dbReference type="EMBL" id="CAF3653280.1"/>
    </source>
</evidence>
<sequence>MQTIKCVVVGDGAVGKTCLLISYTTNKFPSEYVPTVFDNYAVTVMIGGEPYTLGLFDTAGQEDYDRLRPLSYPQTDVFLVCFSVVSPSSFENVREKWVPEISHHCAKTPFLLVGTQVDLREDPNTMEKLQKSRQKPTSHEQGDKLARELKAVKYVECSALTQKGLKNVFDEAILAALEPPKKLKKSTCELL</sequence>
<dbReference type="PROSITE" id="PS51419">
    <property type="entry name" value="RAB"/>
    <property type="match status" value="1"/>
</dbReference>
<dbReference type="SMART" id="SM00173">
    <property type="entry name" value="RAS"/>
    <property type="match status" value="1"/>
</dbReference>
<dbReference type="SUPFAM" id="SSF52540">
    <property type="entry name" value="P-loop containing nucleoside triphosphate hydrolases"/>
    <property type="match status" value="1"/>
</dbReference>
<evidence type="ECO:0000313" key="16">
    <source>
        <dbReference type="EMBL" id="CAF3491862.1"/>
    </source>
</evidence>
<dbReference type="PRINTS" id="PR00449">
    <property type="entry name" value="RASTRNSFRMNG"/>
</dbReference>
<dbReference type="CDD" id="cd01874">
    <property type="entry name" value="Cdc42"/>
    <property type="match status" value="1"/>
</dbReference>
<dbReference type="GO" id="GO:0007264">
    <property type="term" value="P:small GTPase-mediated signal transduction"/>
    <property type="evidence" value="ECO:0007669"/>
    <property type="project" value="InterPro"/>
</dbReference>
<evidence type="ECO:0000256" key="6">
    <source>
        <dbReference type="ARBA" id="ARBA00023134"/>
    </source>
</evidence>
<dbReference type="AlphaFoldDB" id="A0A814CLB3"/>
<dbReference type="GO" id="GO:0009653">
    <property type="term" value="P:anatomical structure morphogenesis"/>
    <property type="evidence" value="ECO:0007669"/>
    <property type="project" value="UniProtKB-ARBA"/>
</dbReference>
<evidence type="ECO:0000256" key="8">
    <source>
        <dbReference type="ARBA" id="ARBA00023288"/>
    </source>
</evidence>
<dbReference type="InterPro" id="IPR037874">
    <property type="entry name" value="Cdc42"/>
</dbReference>
<dbReference type="GO" id="GO:0003924">
    <property type="term" value="F:GTPase activity"/>
    <property type="evidence" value="ECO:0007669"/>
    <property type="project" value="InterPro"/>
</dbReference>
<keyword evidence="8" id="KW-0449">Lipoprotein</keyword>
<evidence type="ECO:0000313" key="15">
    <source>
        <dbReference type="EMBL" id="CAF1018173.1"/>
    </source>
</evidence>
<dbReference type="Proteomes" id="UP000663877">
    <property type="component" value="Unassembled WGS sequence"/>
</dbReference>